<feature type="binding site" evidence="10">
    <location>
        <begin position="114"/>
        <end position="120"/>
    </location>
    <ligand>
        <name>ATP</name>
        <dbReference type="ChEBI" id="CHEBI:30616"/>
    </ligand>
</feature>
<keyword evidence="5 10" id="KW-0067">ATP-binding</keyword>
<dbReference type="EC" id="6.3.2.10" evidence="10 11"/>
<dbReference type="Gene3D" id="3.40.1390.10">
    <property type="entry name" value="MurE/MurF, N-terminal domain"/>
    <property type="match status" value="1"/>
</dbReference>
<dbReference type="Pfam" id="PF02875">
    <property type="entry name" value="Mur_ligase_C"/>
    <property type="match status" value="1"/>
</dbReference>
<comment type="similarity">
    <text evidence="10">Belongs to the MurCDEF family. MurF subfamily.</text>
</comment>
<evidence type="ECO:0000256" key="9">
    <source>
        <dbReference type="ARBA" id="ARBA00023316"/>
    </source>
</evidence>
<feature type="domain" description="Mur ligase N-terminal catalytic" evidence="12">
    <location>
        <begin position="28"/>
        <end position="102"/>
    </location>
</feature>
<dbReference type="RefSeq" id="WP_204400951.1">
    <property type="nucleotide sequence ID" value="NZ_JAFBEE010000005.1"/>
</dbReference>
<name>A0ABS2NNT7_9FIRM</name>
<feature type="domain" description="Mur ligase central" evidence="14">
    <location>
        <begin position="112"/>
        <end position="298"/>
    </location>
</feature>
<dbReference type="Proteomes" id="UP001314796">
    <property type="component" value="Unassembled WGS sequence"/>
</dbReference>
<dbReference type="EMBL" id="JAFBEE010000005">
    <property type="protein sequence ID" value="MBM7614591.1"/>
    <property type="molecule type" value="Genomic_DNA"/>
</dbReference>
<evidence type="ECO:0000256" key="7">
    <source>
        <dbReference type="ARBA" id="ARBA00022984"/>
    </source>
</evidence>
<dbReference type="InterPro" id="IPR036565">
    <property type="entry name" value="Mur-like_cat_sf"/>
</dbReference>
<dbReference type="InterPro" id="IPR005863">
    <property type="entry name" value="UDP-N-AcMur_synth"/>
</dbReference>
<comment type="pathway">
    <text evidence="10 11">Cell wall biogenesis; peptidoglycan biosynthesis.</text>
</comment>
<sequence>MKQLSIDWVTSACGGKLIQQGSRNEIFTISTDSRTNQEGALFIPLVGENFDGHRFISQAIEKGAIAVLKAKDFELDFRLESVNIIEVEDTLVALKEISRHYRQLFNIPFVGVTGSTGKTTTKDLISSVLAAKFNVLKNVGNFNNQIGLPMTLFNLEAEHQMGILEMGMSSFGEIESLVELVRPNIAVITNIGMSHIENLGSKEGILKAKMEIATYLKKEDYLLLNGDDEYLKNLRGQESSYDKIFFGISKENDFYPNAVEDLGEAGFKIVLTIKEEAKTFSIKYPGLHNVYNGLVAIWIGLHNGMTPDEIQKGLDGYIPTKMRLEIVNLPKLKVINDAYNASPDSMKAAITVLKSIEGKRKIAILGNILEMGSFAEEGHRIVGEFVAQTGIDILITVGTAAKWIAEEAKDIGIGIKEIYSVENNNGAIELLEGVMEEKDVILVKGSRGMKMEEIINYIQERS</sequence>
<evidence type="ECO:0000256" key="11">
    <source>
        <dbReference type="RuleBase" id="RU004136"/>
    </source>
</evidence>
<comment type="caution">
    <text evidence="15">The sequence shown here is derived from an EMBL/GenBank/DDBJ whole genome shotgun (WGS) entry which is preliminary data.</text>
</comment>
<evidence type="ECO:0000259" key="14">
    <source>
        <dbReference type="Pfam" id="PF08245"/>
    </source>
</evidence>
<dbReference type="InterPro" id="IPR035911">
    <property type="entry name" value="MurE/MurF_N"/>
</dbReference>
<dbReference type="InterPro" id="IPR004101">
    <property type="entry name" value="Mur_ligase_C"/>
</dbReference>
<proteinExistence type="inferred from homology"/>
<keyword evidence="16" id="KW-1185">Reference proteome</keyword>
<dbReference type="SUPFAM" id="SSF53244">
    <property type="entry name" value="MurD-like peptide ligases, peptide-binding domain"/>
    <property type="match status" value="1"/>
</dbReference>
<dbReference type="HAMAP" id="MF_02019">
    <property type="entry name" value="MurF"/>
    <property type="match status" value="1"/>
</dbReference>
<dbReference type="InterPro" id="IPR051046">
    <property type="entry name" value="MurCDEF_CellWall_CoF430Synth"/>
</dbReference>
<dbReference type="InterPro" id="IPR036615">
    <property type="entry name" value="Mur_ligase_C_dom_sf"/>
</dbReference>
<evidence type="ECO:0000256" key="5">
    <source>
        <dbReference type="ARBA" id="ARBA00022840"/>
    </source>
</evidence>
<evidence type="ECO:0000256" key="2">
    <source>
        <dbReference type="ARBA" id="ARBA00022598"/>
    </source>
</evidence>
<keyword evidence="6 10" id="KW-0133">Cell shape</keyword>
<dbReference type="Pfam" id="PF01225">
    <property type="entry name" value="Mur_ligase"/>
    <property type="match status" value="1"/>
</dbReference>
<keyword evidence="2 10" id="KW-0436">Ligase</keyword>
<dbReference type="Pfam" id="PF08245">
    <property type="entry name" value="Mur_ligase_M"/>
    <property type="match status" value="1"/>
</dbReference>
<keyword evidence="7 10" id="KW-0573">Peptidoglycan synthesis</keyword>
<protein>
    <recommendedName>
        <fullName evidence="10 11">UDP-N-acetylmuramoyl-tripeptide--D-alanyl-D-alanine ligase</fullName>
        <ecNumber evidence="10 11">6.3.2.10</ecNumber>
    </recommendedName>
    <alternativeName>
        <fullName evidence="10">D-alanyl-D-alanine-adding enzyme</fullName>
    </alternativeName>
</protein>
<evidence type="ECO:0000313" key="16">
    <source>
        <dbReference type="Proteomes" id="UP001314796"/>
    </source>
</evidence>
<dbReference type="InterPro" id="IPR000713">
    <property type="entry name" value="Mur_ligase_N"/>
</dbReference>
<dbReference type="Gene3D" id="3.90.190.20">
    <property type="entry name" value="Mur ligase, C-terminal domain"/>
    <property type="match status" value="1"/>
</dbReference>
<evidence type="ECO:0000256" key="6">
    <source>
        <dbReference type="ARBA" id="ARBA00022960"/>
    </source>
</evidence>
<dbReference type="PANTHER" id="PTHR43024:SF1">
    <property type="entry name" value="UDP-N-ACETYLMURAMOYL-TRIPEPTIDE--D-ALANYL-D-ALANINE LIGASE"/>
    <property type="match status" value="1"/>
</dbReference>
<comment type="function">
    <text evidence="10 11">Involved in cell wall formation. Catalyzes the final step in the synthesis of UDP-N-acetylmuramoyl-pentapeptide, the precursor of murein.</text>
</comment>
<evidence type="ECO:0000259" key="12">
    <source>
        <dbReference type="Pfam" id="PF01225"/>
    </source>
</evidence>
<evidence type="ECO:0000259" key="13">
    <source>
        <dbReference type="Pfam" id="PF02875"/>
    </source>
</evidence>
<keyword evidence="4 10" id="KW-0547">Nucleotide-binding</keyword>
<comment type="subcellular location">
    <subcellularLocation>
        <location evidence="10 11">Cytoplasm</location>
    </subcellularLocation>
</comment>
<dbReference type="PANTHER" id="PTHR43024">
    <property type="entry name" value="UDP-N-ACETYLMURAMOYL-TRIPEPTIDE--D-ALANYL-D-ALANINE LIGASE"/>
    <property type="match status" value="1"/>
</dbReference>
<dbReference type="InterPro" id="IPR013221">
    <property type="entry name" value="Mur_ligase_cen"/>
</dbReference>
<evidence type="ECO:0000256" key="3">
    <source>
        <dbReference type="ARBA" id="ARBA00022618"/>
    </source>
</evidence>
<dbReference type="SUPFAM" id="SSF63418">
    <property type="entry name" value="MurE/MurF N-terminal domain"/>
    <property type="match status" value="1"/>
</dbReference>
<keyword evidence="9 10" id="KW-0961">Cell wall biogenesis/degradation</keyword>
<dbReference type="NCBIfam" id="TIGR01143">
    <property type="entry name" value="murF"/>
    <property type="match status" value="1"/>
</dbReference>
<dbReference type="SUPFAM" id="SSF53623">
    <property type="entry name" value="MurD-like peptide ligases, catalytic domain"/>
    <property type="match status" value="1"/>
</dbReference>
<evidence type="ECO:0000256" key="4">
    <source>
        <dbReference type="ARBA" id="ARBA00022741"/>
    </source>
</evidence>
<keyword evidence="3 10" id="KW-0132">Cell division</keyword>
<dbReference type="Gene3D" id="3.40.1190.10">
    <property type="entry name" value="Mur-like, catalytic domain"/>
    <property type="match status" value="1"/>
</dbReference>
<evidence type="ECO:0000256" key="8">
    <source>
        <dbReference type="ARBA" id="ARBA00023306"/>
    </source>
</evidence>
<comment type="catalytic activity">
    <reaction evidence="10 11">
        <text>D-alanyl-D-alanine + UDP-N-acetyl-alpha-D-muramoyl-L-alanyl-gamma-D-glutamyl-meso-2,6-diaminopimelate + ATP = UDP-N-acetyl-alpha-D-muramoyl-L-alanyl-gamma-D-glutamyl-meso-2,6-diaminopimeloyl-D-alanyl-D-alanine + ADP + phosphate + H(+)</text>
        <dbReference type="Rhea" id="RHEA:28374"/>
        <dbReference type="ChEBI" id="CHEBI:15378"/>
        <dbReference type="ChEBI" id="CHEBI:30616"/>
        <dbReference type="ChEBI" id="CHEBI:43474"/>
        <dbReference type="ChEBI" id="CHEBI:57822"/>
        <dbReference type="ChEBI" id="CHEBI:61386"/>
        <dbReference type="ChEBI" id="CHEBI:83905"/>
        <dbReference type="ChEBI" id="CHEBI:456216"/>
        <dbReference type="EC" id="6.3.2.10"/>
    </reaction>
</comment>
<gene>
    <name evidence="10" type="primary">murF</name>
    <name evidence="15" type="ORF">JOC73_001103</name>
</gene>
<reference evidence="15 16" key="1">
    <citation type="submission" date="2021-01" db="EMBL/GenBank/DDBJ databases">
        <title>Genomic Encyclopedia of Type Strains, Phase IV (KMG-IV): sequencing the most valuable type-strain genomes for metagenomic binning, comparative biology and taxonomic classification.</title>
        <authorList>
            <person name="Goeker M."/>
        </authorList>
    </citation>
    <scope>NUCLEOTIDE SEQUENCE [LARGE SCALE GENOMIC DNA]</scope>
    <source>
        <strain evidence="15 16">DSM 25890</strain>
    </source>
</reference>
<keyword evidence="8 10" id="KW-0131">Cell cycle</keyword>
<feature type="domain" description="Mur ligase C-terminal" evidence="13">
    <location>
        <begin position="322"/>
        <end position="447"/>
    </location>
</feature>
<accession>A0ABS2NNT7</accession>
<dbReference type="GO" id="GO:0047480">
    <property type="term" value="F:UDP-N-acetylmuramoyl-tripeptide-D-alanyl-D-alanine ligase activity"/>
    <property type="evidence" value="ECO:0007669"/>
    <property type="project" value="UniProtKB-EC"/>
</dbReference>
<keyword evidence="1 10" id="KW-0963">Cytoplasm</keyword>
<organism evidence="15 16">
    <name type="scientific">Alkaliphilus hydrothermalis</name>
    <dbReference type="NCBI Taxonomy" id="1482730"/>
    <lineage>
        <taxon>Bacteria</taxon>
        <taxon>Bacillati</taxon>
        <taxon>Bacillota</taxon>
        <taxon>Clostridia</taxon>
        <taxon>Peptostreptococcales</taxon>
        <taxon>Natronincolaceae</taxon>
        <taxon>Alkaliphilus</taxon>
    </lineage>
</organism>
<evidence type="ECO:0000256" key="1">
    <source>
        <dbReference type="ARBA" id="ARBA00022490"/>
    </source>
</evidence>
<evidence type="ECO:0000313" key="15">
    <source>
        <dbReference type="EMBL" id="MBM7614591.1"/>
    </source>
</evidence>
<evidence type="ECO:0000256" key="10">
    <source>
        <dbReference type="HAMAP-Rule" id="MF_02019"/>
    </source>
</evidence>